<gene>
    <name evidence="3" type="ORF">FPRO05_07324</name>
</gene>
<dbReference type="EMBL" id="PKMI01000094">
    <property type="protein sequence ID" value="RBA09044.1"/>
    <property type="molecule type" value="Genomic_DNA"/>
</dbReference>
<dbReference type="GO" id="GO:0033934">
    <property type="term" value="F:glucan 1,4-alpha-maltotriohydrolase activity"/>
    <property type="evidence" value="ECO:0007669"/>
    <property type="project" value="TreeGrafter"/>
</dbReference>
<dbReference type="GO" id="GO:0000025">
    <property type="term" value="P:maltose catabolic process"/>
    <property type="evidence" value="ECO:0007669"/>
    <property type="project" value="TreeGrafter"/>
</dbReference>
<name>A0A365MKI0_GIBIN</name>
<dbReference type="InterPro" id="IPR006047">
    <property type="entry name" value="GH13_cat_dom"/>
</dbReference>
<dbReference type="PANTHER" id="PTHR10357">
    <property type="entry name" value="ALPHA-AMYLASE FAMILY MEMBER"/>
    <property type="match status" value="1"/>
</dbReference>
<dbReference type="Gene3D" id="3.20.20.80">
    <property type="entry name" value="Glycosidases"/>
    <property type="match status" value="1"/>
</dbReference>
<dbReference type="GO" id="GO:0005987">
    <property type="term" value="P:sucrose catabolic process"/>
    <property type="evidence" value="ECO:0007669"/>
    <property type="project" value="TreeGrafter"/>
</dbReference>
<protein>
    <recommendedName>
        <fullName evidence="2">Glycosyl hydrolase family 13 catalytic domain-containing protein</fullName>
    </recommendedName>
</protein>
<feature type="domain" description="Glycosyl hydrolase family 13 catalytic" evidence="2">
    <location>
        <begin position="21"/>
        <end position="74"/>
    </location>
</feature>
<accession>A0A365MKI0</accession>
<dbReference type="InterPro" id="IPR017853">
    <property type="entry name" value="GH"/>
</dbReference>
<comment type="similarity">
    <text evidence="1">Belongs to the glycosyl hydrolase 13 family.</text>
</comment>
<reference evidence="3 4" key="1">
    <citation type="submission" date="2017-12" db="EMBL/GenBank/DDBJ databases">
        <title>Genome sequence of the mycotoxigenic crop pathogen Fusarium proliferatum, strain ITEM 2341 from Date Palm.</title>
        <authorList>
            <person name="Almiman B.F."/>
            <person name="Shittu T.A."/>
            <person name="Muthumeenakshi S."/>
            <person name="Baroncelli R."/>
            <person name="Sreenivasaprasada S."/>
        </authorList>
    </citation>
    <scope>NUCLEOTIDE SEQUENCE [LARGE SCALE GENOMIC DNA]</scope>
    <source>
        <strain evidence="3 4">ITEM 2341</strain>
    </source>
</reference>
<dbReference type="Proteomes" id="UP000251714">
    <property type="component" value="Unassembled WGS sequence"/>
</dbReference>
<sequence>MSQVSEKVPDRKWWKEAIVYQIYPASFLDTDSNGIGNINGITAKLDYLKELGVDILWISPIYESPQKDMGYDIARTHFPMRLK</sequence>
<dbReference type="PANTHER" id="PTHR10357:SF232">
    <property type="entry name" value="GLYCOSYL HYDROLASE FAMILY 13 CATALYTIC DOMAIN-CONTAINING PROTEIN"/>
    <property type="match status" value="1"/>
</dbReference>
<proteinExistence type="inferred from homology"/>
<dbReference type="GO" id="GO:0004556">
    <property type="term" value="F:alpha-amylase activity"/>
    <property type="evidence" value="ECO:0007669"/>
    <property type="project" value="TreeGrafter"/>
</dbReference>
<dbReference type="AlphaFoldDB" id="A0A365MKI0"/>
<dbReference type="Pfam" id="PF00128">
    <property type="entry name" value="Alpha-amylase"/>
    <property type="match status" value="1"/>
</dbReference>
<dbReference type="SUPFAM" id="SSF51445">
    <property type="entry name" value="(Trans)glycosidases"/>
    <property type="match status" value="1"/>
</dbReference>
<dbReference type="GO" id="GO:0004574">
    <property type="term" value="F:oligo-1,6-glucosidase activity"/>
    <property type="evidence" value="ECO:0007669"/>
    <property type="project" value="TreeGrafter"/>
</dbReference>
<evidence type="ECO:0000259" key="2">
    <source>
        <dbReference type="Pfam" id="PF00128"/>
    </source>
</evidence>
<comment type="caution">
    <text evidence="3">The sequence shown here is derived from an EMBL/GenBank/DDBJ whole genome shotgun (WGS) entry which is preliminary data.</text>
</comment>
<evidence type="ECO:0000313" key="3">
    <source>
        <dbReference type="EMBL" id="RBA09044.1"/>
    </source>
</evidence>
<evidence type="ECO:0000313" key="4">
    <source>
        <dbReference type="Proteomes" id="UP000251714"/>
    </source>
</evidence>
<dbReference type="GO" id="GO:0004575">
    <property type="term" value="F:sucrose alpha-glucosidase activity"/>
    <property type="evidence" value="ECO:0007669"/>
    <property type="project" value="TreeGrafter"/>
</dbReference>
<evidence type="ECO:0000256" key="1">
    <source>
        <dbReference type="ARBA" id="ARBA00008061"/>
    </source>
</evidence>
<organism evidence="3 4">
    <name type="scientific">Gibberella intermedia</name>
    <name type="common">Bulb rot disease fungus</name>
    <name type="synonym">Fusarium proliferatum</name>
    <dbReference type="NCBI Taxonomy" id="948311"/>
    <lineage>
        <taxon>Eukaryota</taxon>
        <taxon>Fungi</taxon>
        <taxon>Dikarya</taxon>
        <taxon>Ascomycota</taxon>
        <taxon>Pezizomycotina</taxon>
        <taxon>Sordariomycetes</taxon>
        <taxon>Hypocreomycetidae</taxon>
        <taxon>Hypocreales</taxon>
        <taxon>Nectriaceae</taxon>
        <taxon>Fusarium</taxon>
        <taxon>Fusarium fujikuroi species complex</taxon>
    </lineage>
</organism>